<feature type="transmembrane region" description="Helical" evidence="1">
    <location>
        <begin position="123"/>
        <end position="142"/>
    </location>
</feature>
<dbReference type="AlphaFoldDB" id="A0A0G0IS84"/>
<feature type="transmembrane region" description="Helical" evidence="1">
    <location>
        <begin position="62"/>
        <end position="78"/>
    </location>
</feature>
<feature type="transmembrane region" description="Helical" evidence="1">
    <location>
        <begin position="7"/>
        <end position="25"/>
    </location>
</feature>
<name>A0A0G0IS84_9BACT</name>
<dbReference type="Proteomes" id="UP000034849">
    <property type="component" value="Unassembled WGS sequence"/>
</dbReference>
<reference evidence="2 3" key="1">
    <citation type="journal article" date="2015" name="Nature">
        <title>rRNA introns, odd ribosomes, and small enigmatic genomes across a large radiation of phyla.</title>
        <authorList>
            <person name="Brown C.T."/>
            <person name="Hug L.A."/>
            <person name="Thomas B.C."/>
            <person name="Sharon I."/>
            <person name="Castelle C.J."/>
            <person name="Singh A."/>
            <person name="Wilkins M.J."/>
            <person name="Williams K.H."/>
            <person name="Banfield J.F."/>
        </authorList>
    </citation>
    <scope>NUCLEOTIDE SEQUENCE [LARGE SCALE GENOMIC DNA]</scope>
</reference>
<dbReference type="STRING" id="1619046.US42_C0016G0019"/>
<organism evidence="2 3">
    <name type="scientific">Candidatus Magasanikbacteria bacterium GW2011_GWC2_37_14</name>
    <dbReference type="NCBI Taxonomy" id="1619046"/>
    <lineage>
        <taxon>Bacteria</taxon>
        <taxon>Candidatus Magasanikiibacteriota</taxon>
    </lineage>
</organism>
<gene>
    <name evidence="2" type="ORF">US42_C0016G0019</name>
</gene>
<sequence>MLNFKKYLGVFLASGLFFFGLYFWRNFTSRFWLILVISLVFLLEIGLFYLFNHERIDFSRKFYTMIITFLGLVFLLSVMEDVLIARFLNVLGAVLMGLVFSLPKEEEMLIHERKPWRRLMNVLLTWNLFALFTFVFALNVFLPSLPFWLISFLGGLFAGGVSMVMWGFYFNLEKEKFFLWGLIIALALSELMWVIHLLPLGYLVSGFLTVWPWYIWQLLVRFHLSPGGLEWKKQIPFLVFNIICFVLFLVFIVKWI</sequence>
<keyword evidence="1" id="KW-1133">Transmembrane helix</keyword>
<feature type="transmembrane region" description="Helical" evidence="1">
    <location>
        <begin position="31"/>
        <end position="50"/>
    </location>
</feature>
<proteinExistence type="predicted"/>
<evidence type="ECO:0000313" key="2">
    <source>
        <dbReference type="EMBL" id="KKQ27034.1"/>
    </source>
</evidence>
<feature type="transmembrane region" description="Helical" evidence="1">
    <location>
        <begin position="235"/>
        <end position="253"/>
    </location>
</feature>
<keyword evidence="1" id="KW-0812">Transmembrane</keyword>
<evidence type="ECO:0000256" key="1">
    <source>
        <dbReference type="SAM" id="Phobius"/>
    </source>
</evidence>
<comment type="caution">
    <text evidence="2">The sequence shown here is derived from an EMBL/GenBank/DDBJ whole genome shotgun (WGS) entry which is preliminary data.</text>
</comment>
<keyword evidence="1" id="KW-0472">Membrane</keyword>
<evidence type="ECO:0000313" key="3">
    <source>
        <dbReference type="Proteomes" id="UP000034849"/>
    </source>
</evidence>
<feature type="transmembrane region" description="Helical" evidence="1">
    <location>
        <begin position="84"/>
        <end position="102"/>
    </location>
</feature>
<feature type="transmembrane region" description="Helical" evidence="1">
    <location>
        <begin position="148"/>
        <end position="170"/>
    </location>
</feature>
<dbReference type="EMBL" id="LBSX01000016">
    <property type="protein sequence ID" value="KKQ27034.1"/>
    <property type="molecule type" value="Genomic_DNA"/>
</dbReference>
<accession>A0A0G0IS84</accession>
<protein>
    <submittedName>
        <fullName evidence="2">Uncharacterized protein</fullName>
    </submittedName>
</protein>
<feature type="transmembrane region" description="Helical" evidence="1">
    <location>
        <begin position="177"/>
        <end position="196"/>
    </location>
</feature>